<feature type="active site" description="Charge relay system" evidence="7">
    <location>
        <position position="441"/>
    </location>
</feature>
<proteinExistence type="inferred from homology"/>
<sequence length="1228" mass="126876">MRSLARAGLAATAAGAVLAAGAFPALGADGPGAPDDPTTTTLVDETTTVTLVTGDVVHVSPTGDGQQAVTVDPAPGATGPARTMEIGGDLYVVPAAADPYLASGALDEELFNVTGLLEDGYDDASVDGLPVIAQYDTRLRGKPTVPPGAAKKLDLASVDGAALVTDSDEATAFWEAVTAAPTSRAASEGRLRGGLSKLWLDGRMEASLDVSVPLVGAPEAWDDGHDGTGATVAVLDTGVDAEHPDLADVVTLTESFVPGETVVDAHGHGTHVASTVAGSGAASEGANTGVAPGADVAVGKVLGDDGYGQDSWIIAGMEWAATTADADVVNMSLGDSSRTDQTDPIAQAVNALTAETDALFVVSAGNSGAVGTVTSPGTADAALTVAATDDSDRLAYFSSRGPRGLDDGLKPDVAAPGVGISAARSQFSSGSGDYRSMSGTSMASPHVAGAAAILKAANPGWGAQRIKDAVMSSATPLDYTLYEVGTGRLDVPAALDGVDATGSVYFGKVAWGDEDPEPQTRTLTYSNDTDTDVELDLTSTTDGAADLVRLSEASVVVPAGGSVDVEASAAFGTVPDPGHYLGEVVATTADGTVVARTGTGLTREDERYDLTVSVLGLDGEPLPAEVMLYRYGTTDFTYVTPDEESGEGVVRVAPGIFAASVELRYVDTDGTDRTYWLNAPHLAVTDGDVDLVLDTRDTNPVQLETPRASAEYSGRVEWFHDAGLENTPYTTFLTSVSVTPGVEVWTNPTGEVAGEKYSFTSRWSRTAPLLDLRAKTPGSVALDPVYQIGSSRLDGKVDLDAVVLSTGTSEEIEAADVEGKAVVIEAGGTTPLYSVNRDAAAAGAALLVVVNDGPGTLYTYAGATALPVVSVSADEGAELLAAGSGPRFRGTATAFPDYSYEIAHTWADELPADLTVAPQASELVQVTDRLADPESRLAYIGRYDCPDYGRYCFGGVTPRTTGGETLTYLSAPGESSAWYAEVSSTSGWSVRDDTQQYAPGERTTIDWFGVAAPHQGPGFWKSQASGAYFRLNVPYASSNGDLTGTFSSSGRTVTTRLYQDDELVRERPSQAFQGWVPEVEGAHTYRYEMDTTLAPETWPYSSSTSTAWTFVHDQASPEGLVPIISLGYDVPTDLTGTIPAGHPVEIAVTAHHEAEAVGTGTLGDVAVEVSYDEGATWSPAVTSPDGEGRWTLELDAPRGADSVSLRAEIQDDAGNGVTQEIVRAVGLS</sequence>
<keyword evidence="5 7" id="KW-0378">Hydrolase</keyword>
<dbReference type="SUPFAM" id="SSF52743">
    <property type="entry name" value="Subtilisin-like"/>
    <property type="match status" value="1"/>
</dbReference>
<accession>A0ABU7Z3I3</accession>
<dbReference type="PANTHER" id="PTHR43806">
    <property type="entry name" value="PEPTIDASE S8"/>
    <property type="match status" value="1"/>
</dbReference>
<evidence type="ECO:0000256" key="3">
    <source>
        <dbReference type="ARBA" id="ARBA00022670"/>
    </source>
</evidence>
<dbReference type="RefSeq" id="WP_332900844.1">
    <property type="nucleotide sequence ID" value="NZ_JBAGLP010000105.1"/>
</dbReference>
<dbReference type="InterPro" id="IPR015500">
    <property type="entry name" value="Peptidase_S8_subtilisin-rel"/>
</dbReference>
<evidence type="ECO:0000256" key="4">
    <source>
        <dbReference type="ARBA" id="ARBA00022729"/>
    </source>
</evidence>
<feature type="active site" description="Charge relay system" evidence="7">
    <location>
        <position position="236"/>
    </location>
</feature>
<evidence type="ECO:0000256" key="7">
    <source>
        <dbReference type="PROSITE-ProRule" id="PRU01240"/>
    </source>
</evidence>
<feature type="domain" description="PA" evidence="11">
    <location>
        <begin position="812"/>
        <end position="879"/>
    </location>
</feature>
<dbReference type="Gene3D" id="3.50.30.30">
    <property type="match status" value="1"/>
</dbReference>
<keyword evidence="2" id="KW-0134">Cell wall</keyword>
<dbReference type="InterPro" id="IPR036852">
    <property type="entry name" value="Peptidase_S8/S53_dom_sf"/>
</dbReference>
<feature type="chain" id="PRO_5046866998" evidence="9">
    <location>
        <begin position="28"/>
        <end position="1228"/>
    </location>
</feature>
<keyword evidence="6 7" id="KW-0720">Serine protease</keyword>
<dbReference type="PANTHER" id="PTHR43806:SF11">
    <property type="entry name" value="CEREVISIN-RELATED"/>
    <property type="match status" value="1"/>
</dbReference>
<evidence type="ECO:0000313" key="12">
    <source>
        <dbReference type="EMBL" id="MEG3613983.1"/>
    </source>
</evidence>
<evidence type="ECO:0000256" key="5">
    <source>
        <dbReference type="ARBA" id="ARBA00022801"/>
    </source>
</evidence>
<dbReference type="Pfam" id="PF02225">
    <property type="entry name" value="PA"/>
    <property type="match status" value="1"/>
</dbReference>
<feature type="domain" description="Peptidase S8/S53" evidence="10">
    <location>
        <begin position="227"/>
        <end position="477"/>
    </location>
</feature>
<dbReference type="Proteomes" id="UP001310387">
    <property type="component" value="Unassembled WGS sequence"/>
</dbReference>
<dbReference type="InterPro" id="IPR022398">
    <property type="entry name" value="Peptidase_S8_His-AS"/>
</dbReference>
<keyword evidence="4 9" id="KW-0732">Signal</keyword>
<comment type="similarity">
    <text evidence="1 7 8">Belongs to the peptidase S8 family.</text>
</comment>
<dbReference type="InterPro" id="IPR050131">
    <property type="entry name" value="Peptidase_S8_subtilisin-like"/>
</dbReference>
<dbReference type="EMBL" id="JBAGLP010000105">
    <property type="protein sequence ID" value="MEG3613983.1"/>
    <property type="molecule type" value="Genomic_DNA"/>
</dbReference>
<comment type="caution">
    <text evidence="12">The sequence shown here is derived from an EMBL/GenBank/DDBJ whole genome shotgun (WGS) entry which is preliminary data.</text>
</comment>
<dbReference type="InterPro" id="IPR003137">
    <property type="entry name" value="PA_domain"/>
</dbReference>
<evidence type="ECO:0000256" key="1">
    <source>
        <dbReference type="ARBA" id="ARBA00011073"/>
    </source>
</evidence>
<reference evidence="12" key="1">
    <citation type="journal article" date="2024" name="Antonie Van Leeuwenhoek">
        <title>Isoptericola haloaureus sp. nov., a dimorphic actinobacterium isolated from mangrove sediments of southeast India, implicating biosaline agricultural significance through nitrogen fixation and salt tolerance genes.</title>
        <authorList>
            <person name="Prathaban M."/>
            <person name="Prathiviraj R."/>
            <person name="Ravichandran M."/>
            <person name="Natarajan S.D."/>
            <person name="Sobanaa M."/>
            <person name="Hari Krishna Kumar S."/>
            <person name="Chandrasekar V."/>
            <person name="Selvin J."/>
        </authorList>
    </citation>
    <scope>NUCLEOTIDE SEQUENCE</scope>
    <source>
        <strain evidence="12">MP1014</strain>
    </source>
</reference>
<keyword evidence="13" id="KW-1185">Reference proteome</keyword>
<dbReference type="Gene3D" id="3.40.50.200">
    <property type="entry name" value="Peptidase S8/S53 domain"/>
    <property type="match status" value="1"/>
</dbReference>
<dbReference type="PROSITE" id="PS00138">
    <property type="entry name" value="SUBTILASE_SER"/>
    <property type="match status" value="1"/>
</dbReference>
<evidence type="ECO:0000256" key="8">
    <source>
        <dbReference type="RuleBase" id="RU003355"/>
    </source>
</evidence>
<organism evidence="12 13">
    <name type="scientific">Isoptericola haloaureus</name>
    <dbReference type="NCBI Taxonomy" id="1542902"/>
    <lineage>
        <taxon>Bacteria</taxon>
        <taxon>Bacillati</taxon>
        <taxon>Actinomycetota</taxon>
        <taxon>Actinomycetes</taxon>
        <taxon>Micrococcales</taxon>
        <taxon>Promicromonosporaceae</taxon>
        <taxon>Isoptericola</taxon>
    </lineage>
</organism>
<dbReference type="PROSITE" id="PS00137">
    <property type="entry name" value="SUBTILASE_HIS"/>
    <property type="match status" value="1"/>
</dbReference>
<dbReference type="InterPro" id="IPR023828">
    <property type="entry name" value="Peptidase_S8_Ser-AS"/>
</dbReference>
<reference evidence="12" key="2">
    <citation type="submission" date="2024-02" db="EMBL/GenBank/DDBJ databases">
        <authorList>
            <person name="Prathaban M."/>
            <person name="Mythili R."/>
            <person name="Sharmila Devi N."/>
            <person name="Sobanaa M."/>
            <person name="Prathiviraj R."/>
            <person name="Selvin J."/>
        </authorList>
    </citation>
    <scope>NUCLEOTIDE SEQUENCE</scope>
    <source>
        <strain evidence="12">MP1014</strain>
    </source>
</reference>
<protein>
    <submittedName>
        <fullName evidence="12">S8 family serine peptidase</fullName>
    </submittedName>
</protein>
<evidence type="ECO:0000256" key="9">
    <source>
        <dbReference type="SAM" id="SignalP"/>
    </source>
</evidence>
<dbReference type="Pfam" id="PF00082">
    <property type="entry name" value="Peptidase_S8"/>
    <property type="match status" value="1"/>
</dbReference>
<dbReference type="PROSITE" id="PS00136">
    <property type="entry name" value="SUBTILASE_ASP"/>
    <property type="match status" value="1"/>
</dbReference>
<keyword evidence="3 7" id="KW-0645">Protease</keyword>
<feature type="signal peptide" evidence="9">
    <location>
        <begin position="1"/>
        <end position="27"/>
    </location>
</feature>
<evidence type="ECO:0000313" key="13">
    <source>
        <dbReference type="Proteomes" id="UP001310387"/>
    </source>
</evidence>
<evidence type="ECO:0000256" key="6">
    <source>
        <dbReference type="ARBA" id="ARBA00022825"/>
    </source>
</evidence>
<dbReference type="PROSITE" id="PS51892">
    <property type="entry name" value="SUBTILASE"/>
    <property type="match status" value="1"/>
</dbReference>
<evidence type="ECO:0000259" key="11">
    <source>
        <dbReference type="Pfam" id="PF02225"/>
    </source>
</evidence>
<feature type="active site" description="Charge relay system" evidence="7">
    <location>
        <position position="268"/>
    </location>
</feature>
<dbReference type="InterPro" id="IPR000209">
    <property type="entry name" value="Peptidase_S8/S53_dom"/>
</dbReference>
<keyword evidence="2" id="KW-0964">Secreted</keyword>
<name>A0ABU7Z3I3_9MICO</name>
<evidence type="ECO:0000259" key="10">
    <source>
        <dbReference type="Pfam" id="PF00082"/>
    </source>
</evidence>
<dbReference type="InterPro" id="IPR023827">
    <property type="entry name" value="Peptidase_S8_Asp-AS"/>
</dbReference>
<evidence type="ECO:0000256" key="2">
    <source>
        <dbReference type="ARBA" id="ARBA00022512"/>
    </source>
</evidence>
<gene>
    <name evidence="12" type="ORF">V5O49_02470</name>
</gene>
<dbReference type="PRINTS" id="PR00723">
    <property type="entry name" value="SUBTILISIN"/>
</dbReference>